<evidence type="ECO:0000313" key="1">
    <source>
        <dbReference type="EMBL" id="GBP20392.1"/>
    </source>
</evidence>
<sequence length="183" mass="19935">MRESDLVTGARPPFGFLWPSTSKAAARGQASVSQGTGEDAARSRPWSRTLVCEPAVGGGRCPVAVYPRPHSFGFGVVTANPAFVTCNYIVYSNGVITGNFLHHFAAPINTTEFLSFSRIIRYPPSTKLSDRRSELNYSPCLTKHLHARGGIEMLVFSYLVPCARGPRRHTPRLGVADIGRSEV</sequence>
<accession>A0A4C1U257</accession>
<gene>
    <name evidence="1" type="ORF">EVAR_14641_1</name>
</gene>
<name>A0A4C1U257_EUMVA</name>
<proteinExistence type="predicted"/>
<reference evidence="1 2" key="1">
    <citation type="journal article" date="2019" name="Commun. Biol.">
        <title>The bagworm genome reveals a unique fibroin gene that provides high tensile strength.</title>
        <authorList>
            <person name="Kono N."/>
            <person name="Nakamura H."/>
            <person name="Ohtoshi R."/>
            <person name="Tomita M."/>
            <person name="Numata K."/>
            <person name="Arakawa K."/>
        </authorList>
    </citation>
    <scope>NUCLEOTIDE SEQUENCE [LARGE SCALE GENOMIC DNA]</scope>
</reference>
<protein>
    <submittedName>
        <fullName evidence="1">Uncharacterized protein</fullName>
    </submittedName>
</protein>
<organism evidence="1 2">
    <name type="scientific">Eumeta variegata</name>
    <name type="common">Bagworm moth</name>
    <name type="synonym">Eumeta japonica</name>
    <dbReference type="NCBI Taxonomy" id="151549"/>
    <lineage>
        <taxon>Eukaryota</taxon>
        <taxon>Metazoa</taxon>
        <taxon>Ecdysozoa</taxon>
        <taxon>Arthropoda</taxon>
        <taxon>Hexapoda</taxon>
        <taxon>Insecta</taxon>
        <taxon>Pterygota</taxon>
        <taxon>Neoptera</taxon>
        <taxon>Endopterygota</taxon>
        <taxon>Lepidoptera</taxon>
        <taxon>Glossata</taxon>
        <taxon>Ditrysia</taxon>
        <taxon>Tineoidea</taxon>
        <taxon>Psychidae</taxon>
        <taxon>Oiketicinae</taxon>
        <taxon>Eumeta</taxon>
    </lineage>
</organism>
<evidence type="ECO:0000313" key="2">
    <source>
        <dbReference type="Proteomes" id="UP000299102"/>
    </source>
</evidence>
<dbReference type="AlphaFoldDB" id="A0A4C1U257"/>
<dbReference type="EMBL" id="BGZK01000118">
    <property type="protein sequence ID" value="GBP20392.1"/>
    <property type="molecule type" value="Genomic_DNA"/>
</dbReference>
<comment type="caution">
    <text evidence="1">The sequence shown here is derived from an EMBL/GenBank/DDBJ whole genome shotgun (WGS) entry which is preliminary data.</text>
</comment>
<dbReference type="Proteomes" id="UP000299102">
    <property type="component" value="Unassembled WGS sequence"/>
</dbReference>
<keyword evidence="2" id="KW-1185">Reference proteome</keyword>